<dbReference type="InterPro" id="IPR016024">
    <property type="entry name" value="ARM-type_fold"/>
</dbReference>
<evidence type="ECO:0000313" key="3">
    <source>
        <dbReference type="Proteomes" id="UP000307440"/>
    </source>
</evidence>
<reference evidence="2 3" key="1">
    <citation type="journal article" date="2019" name="Nat. Ecol. Evol.">
        <title>Megaphylogeny resolves global patterns of mushroom evolution.</title>
        <authorList>
            <person name="Varga T."/>
            <person name="Krizsan K."/>
            <person name="Foldi C."/>
            <person name="Dima B."/>
            <person name="Sanchez-Garcia M."/>
            <person name="Sanchez-Ramirez S."/>
            <person name="Szollosi G.J."/>
            <person name="Szarkandi J.G."/>
            <person name="Papp V."/>
            <person name="Albert L."/>
            <person name="Andreopoulos W."/>
            <person name="Angelini C."/>
            <person name="Antonin V."/>
            <person name="Barry K.W."/>
            <person name="Bougher N.L."/>
            <person name="Buchanan P."/>
            <person name="Buyck B."/>
            <person name="Bense V."/>
            <person name="Catcheside P."/>
            <person name="Chovatia M."/>
            <person name="Cooper J."/>
            <person name="Damon W."/>
            <person name="Desjardin D."/>
            <person name="Finy P."/>
            <person name="Geml J."/>
            <person name="Haridas S."/>
            <person name="Hughes K."/>
            <person name="Justo A."/>
            <person name="Karasinski D."/>
            <person name="Kautmanova I."/>
            <person name="Kiss B."/>
            <person name="Kocsube S."/>
            <person name="Kotiranta H."/>
            <person name="LaButti K.M."/>
            <person name="Lechner B.E."/>
            <person name="Liimatainen K."/>
            <person name="Lipzen A."/>
            <person name="Lukacs Z."/>
            <person name="Mihaltcheva S."/>
            <person name="Morgado L.N."/>
            <person name="Niskanen T."/>
            <person name="Noordeloos M.E."/>
            <person name="Ohm R.A."/>
            <person name="Ortiz-Santana B."/>
            <person name="Ovrebo C."/>
            <person name="Racz N."/>
            <person name="Riley R."/>
            <person name="Savchenko A."/>
            <person name="Shiryaev A."/>
            <person name="Soop K."/>
            <person name="Spirin V."/>
            <person name="Szebenyi C."/>
            <person name="Tomsovsky M."/>
            <person name="Tulloss R.E."/>
            <person name="Uehling J."/>
            <person name="Grigoriev I.V."/>
            <person name="Vagvolgyi C."/>
            <person name="Papp T."/>
            <person name="Martin F.M."/>
            <person name="Miettinen O."/>
            <person name="Hibbett D.S."/>
            <person name="Nagy L.G."/>
        </authorList>
    </citation>
    <scope>NUCLEOTIDE SEQUENCE [LARGE SCALE GENOMIC DNA]</scope>
    <source>
        <strain evidence="2 3">CBS 121175</strain>
    </source>
</reference>
<evidence type="ECO:0000256" key="1">
    <source>
        <dbReference type="SAM" id="MobiDB-lite"/>
    </source>
</evidence>
<dbReference type="PANTHER" id="PTHR10957">
    <property type="entry name" value="RAP1 GTPASE-GDP DISSOCIATION STIMULATOR 1"/>
    <property type="match status" value="1"/>
</dbReference>
<dbReference type="GO" id="GO:0005085">
    <property type="term" value="F:guanyl-nucleotide exchange factor activity"/>
    <property type="evidence" value="ECO:0007669"/>
    <property type="project" value="InterPro"/>
</dbReference>
<proteinExistence type="predicted"/>
<accession>A0A5C3LAK8</accession>
<keyword evidence="3" id="KW-1185">Reference proteome</keyword>
<dbReference type="InterPro" id="IPR040144">
    <property type="entry name" value="RAP1GDS1"/>
</dbReference>
<dbReference type="EMBL" id="ML210147">
    <property type="protein sequence ID" value="TFK29897.1"/>
    <property type="molecule type" value="Genomic_DNA"/>
</dbReference>
<evidence type="ECO:0000313" key="2">
    <source>
        <dbReference type="EMBL" id="TFK29897.1"/>
    </source>
</evidence>
<evidence type="ECO:0008006" key="4">
    <source>
        <dbReference type="Google" id="ProtNLM"/>
    </source>
</evidence>
<protein>
    <recommendedName>
        <fullName evidence="4">ARM repeat-containing protein</fullName>
    </recommendedName>
</protein>
<feature type="compositionally biased region" description="Polar residues" evidence="1">
    <location>
        <begin position="681"/>
        <end position="690"/>
    </location>
</feature>
<dbReference type="STRING" id="230819.A0A5C3LAK8"/>
<dbReference type="AlphaFoldDB" id="A0A5C3LAK8"/>
<dbReference type="SUPFAM" id="SSF48371">
    <property type="entry name" value="ARM repeat"/>
    <property type="match status" value="1"/>
</dbReference>
<sequence length="783" mass="85086">MAPQDLTPLQARLDDLLATLKATDSDESWKEAEETANNIANGLRVRDNEVENHTTLGKSTLPQTLTTLLTLSLRGSSIPPEANTGPVFQILRVAANLCLDHDPNRGYLLDAGFPQVIVALLEGYADKVPAPTESPLSLSIAHLRIVRTSIGVLLNASIGYDAVKFRLISLESALTILKLSSSIYPPMSWHDLGTPSNPLTEASEEEWSLRSGVANWAWRTISELKDAKDDPKDEAPRQILNVDVLPWVTPVLSCFLPPYSLRIDPSLREDANLYTNLVQTDFDVLEETCILLESLSLDVEDIRLALARGYCFPAEHLGVPCFKTMVDFIERGTYSPTWDHPAIPQEERARKQKTFDICKAALIKSVVEVAGEEKNEEVLWDDSDEASPGGDFVGTMVRWIKEYVSDTENNPSATHRDDLVICASLSLGNLARREKTSTALLSPPLSLAPFLSSAPVLAKSTDIKLKHGVVGLLKHVAQSSTLSPIIPDSLENAEVVRRIAESGIWDEGSDNMAIVVQLNGIGVVKHLCNASVAHALALAIRHEGDAQSPLERILSLANRTESVPIKSEGIRVLVNVVRTLLLKKAPTILPEEAPSSQGGYTTEAQANQTQRAIAGLLTDSNAKALAWFLARSGKFPILINEGVVALNLLCSQKDGGPIVLDAILTQAPDGGAADATPLSPADSTASSPTLVNKPRPTVARHALEMLVNVLRNTENQAVYPVEIRANVCTFLVQLSRNASGPKLTQVQDAVKPVLERLKETKPVERDELIVSAVTKVLDLWKES</sequence>
<dbReference type="Proteomes" id="UP000307440">
    <property type="component" value="Unassembled WGS sequence"/>
</dbReference>
<dbReference type="OrthoDB" id="26149at2759"/>
<gene>
    <name evidence="2" type="ORF">FA15DRAFT_663190</name>
</gene>
<feature type="region of interest" description="Disordered" evidence="1">
    <location>
        <begin position="671"/>
        <end position="693"/>
    </location>
</feature>
<name>A0A5C3LAK8_COPMA</name>
<organism evidence="2 3">
    <name type="scientific">Coprinopsis marcescibilis</name>
    <name type="common">Agaric fungus</name>
    <name type="synonym">Psathyrella marcescibilis</name>
    <dbReference type="NCBI Taxonomy" id="230819"/>
    <lineage>
        <taxon>Eukaryota</taxon>
        <taxon>Fungi</taxon>
        <taxon>Dikarya</taxon>
        <taxon>Basidiomycota</taxon>
        <taxon>Agaricomycotina</taxon>
        <taxon>Agaricomycetes</taxon>
        <taxon>Agaricomycetidae</taxon>
        <taxon>Agaricales</taxon>
        <taxon>Agaricineae</taxon>
        <taxon>Psathyrellaceae</taxon>
        <taxon>Coprinopsis</taxon>
    </lineage>
</organism>